<dbReference type="InterPro" id="IPR008862">
    <property type="entry name" value="Tcp11"/>
</dbReference>
<dbReference type="AlphaFoldDB" id="A0A8C9ELA1"/>
<organism evidence="2 3">
    <name type="scientific">Pavo cristatus</name>
    <name type="common">Indian peafowl</name>
    <name type="synonym">Blue peafowl</name>
    <dbReference type="NCBI Taxonomy" id="9049"/>
    <lineage>
        <taxon>Eukaryota</taxon>
        <taxon>Metazoa</taxon>
        <taxon>Chordata</taxon>
        <taxon>Craniata</taxon>
        <taxon>Vertebrata</taxon>
        <taxon>Euteleostomi</taxon>
        <taxon>Archelosauria</taxon>
        <taxon>Archosauria</taxon>
        <taxon>Dinosauria</taxon>
        <taxon>Saurischia</taxon>
        <taxon>Theropoda</taxon>
        <taxon>Coelurosauria</taxon>
        <taxon>Aves</taxon>
        <taxon>Neognathae</taxon>
        <taxon>Galloanserae</taxon>
        <taxon>Galliformes</taxon>
        <taxon>Phasianidae</taxon>
        <taxon>Phasianinae</taxon>
        <taxon>Pavo</taxon>
    </lineage>
</organism>
<name>A0A8C9ELA1_PAVCR</name>
<dbReference type="GO" id="GO:0010737">
    <property type="term" value="P:protein kinase A signaling"/>
    <property type="evidence" value="ECO:0007669"/>
    <property type="project" value="TreeGrafter"/>
</dbReference>
<dbReference type="Ensembl" id="ENSPSTT00000001742.1">
    <property type="protein sequence ID" value="ENSPSTP00000001647.1"/>
    <property type="gene ID" value="ENSPSTG00000001285.1"/>
</dbReference>
<evidence type="ECO:0000256" key="1">
    <source>
        <dbReference type="ARBA" id="ARBA00010954"/>
    </source>
</evidence>
<evidence type="ECO:0000313" key="2">
    <source>
        <dbReference type="Ensembl" id="ENSPSTP00000001647.1"/>
    </source>
</evidence>
<keyword evidence="3" id="KW-1185">Reference proteome</keyword>
<dbReference type="GO" id="GO:0036126">
    <property type="term" value="C:sperm flagellum"/>
    <property type="evidence" value="ECO:0007669"/>
    <property type="project" value="TreeGrafter"/>
</dbReference>
<protein>
    <recommendedName>
        <fullName evidence="4">T-complex protein 11</fullName>
    </recommendedName>
</protein>
<evidence type="ECO:0008006" key="4">
    <source>
        <dbReference type="Google" id="ProtNLM"/>
    </source>
</evidence>
<dbReference type="GO" id="GO:0001669">
    <property type="term" value="C:acrosomal vesicle"/>
    <property type="evidence" value="ECO:0007669"/>
    <property type="project" value="TreeGrafter"/>
</dbReference>
<dbReference type="Proteomes" id="UP000694428">
    <property type="component" value="Unplaced"/>
</dbReference>
<evidence type="ECO:0000313" key="3">
    <source>
        <dbReference type="Proteomes" id="UP000694428"/>
    </source>
</evidence>
<dbReference type="PANTHER" id="PTHR12832:SF14">
    <property type="entry name" value="T-COMPLEX PROTEIN 11 HOMOLOG"/>
    <property type="match status" value="1"/>
</dbReference>
<dbReference type="PANTHER" id="PTHR12832">
    <property type="entry name" value="TESTIS-SPECIFIC PROTEIN PBS13 T-COMPLEX 11"/>
    <property type="match status" value="1"/>
</dbReference>
<comment type="similarity">
    <text evidence="1">Belongs to the TCP11 family.</text>
</comment>
<accession>A0A8C9ELA1</accession>
<reference evidence="2" key="2">
    <citation type="submission" date="2025-09" db="UniProtKB">
        <authorList>
            <consortium name="Ensembl"/>
        </authorList>
    </citation>
    <scope>IDENTIFICATION</scope>
</reference>
<dbReference type="GO" id="GO:1902490">
    <property type="term" value="P:regulation of sperm capacitation"/>
    <property type="evidence" value="ECO:0007669"/>
    <property type="project" value="TreeGrafter"/>
</dbReference>
<dbReference type="Pfam" id="PF05794">
    <property type="entry name" value="Tcp11"/>
    <property type="match status" value="1"/>
</dbReference>
<sequence>MNYLNATERLCLSDVNRNLPPFFLSLENRVKETLHKAFWDRLKKEISASPPDYTQAIQLLQEIKEALLLLLLPRNSQLRSQIEGVLDLELIRQEAEHGALDIHGLELGYSKADAFITCSIT</sequence>
<proteinExistence type="inferred from homology"/>
<reference evidence="2" key="1">
    <citation type="submission" date="2025-08" db="UniProtKB">
        <authorList>
            <consortium name="Ensembl"/>
        </authorList>
    </citation>
    <scope>IDENTIFICATION</scope>
</reference>